<accession>Q5JLP5</accession>
<proteinExistence type="predicted"/>
<feature type="region of interest" description="Disordered" evidence="1">
    <location>
        <begin position="1"/>
        <end position="34"/>
    </location>
</feature>
<dbReference type="AlphaFoldDB" id="Q5JLP5"/>
<name>Q5JLP5_ORYSJ</name>
<dbReference type="Proteomes" id="UP000817658">
    <property type="component" value="Chromosome 1"/>
</dbReference>
<reference evidence="2" key="1">
    <citation type="journal article" date="2002" name="Nature">
        <title>The genome sequence and structure of rice chromosome 1.</title>
        <authorList>
            <person name="Sasaki T."/>
            <person name="Matsumoto T."/>
            <person name="Yamamoto K."/>
            <person name="Sakata K."/>
            <person name="Baba T."/>
            <person name="Katayose Y."/>
            <person name="Wu J."/>
            <person name="Niimura Y."/>
            <person name="Cheng Z."/>
            <person name="Nagamura Y."/>
            <person name="Antonio B.A."/>
            <person name="Kanamori H."/>
            <person name="Hosokawa S."/>
            <person name="Masukawa M."/>
            <person name="Arikawa K."/>
            <person name="Chiden Y."/>
            <person name="Hayashi M."/>
            <person name="Okamoto M."/>
            <person name="Ando T."/>
            <person name="Aoki H."/>
            <person name="Arita K."/>
            <person name="Hamada M."/>
            <person name="Harada C."/>
            <person name="Hijishita S."/>
            <person name="Honda M."/>
            <person name="Ichikawa Y."/>
            <person name="Idonuma A."/>
            <person name="Iijima M."/>
            <person name="Ikeda M."/>
            <person name="Ikeno M."/>
            <person name="Itoh S."/>
            <person name="Itoh T."/>
            <person name="Itoh Y."/>
            <person name="Itoh Y."/>
            <person name="Iwabuchi A."/>
            <person name="Kamiya K."/>
            <person name="Karasawa W."/>
            <person name="Katagiri S."/>
            <person name="Kikuta A."/>
            <person name="Kobayashi N."/>
            <person name="Kono I."/>
            <person name="Machita K."/>
            <person name="Maehara T."/>
            <person name="Mizuno H."/>
            <person name="Mizubayashi T."/>
            <person name="Mukai Y."/>
            <person name="Nagasaki H."/>
            <person name="Nakashima M."/>
            <person name="Nakama Y."/>
            <person name="Nakamichi Y."/>
            <person name="Nakamura M."/>
            <person name="Namiki N."/>
            <person name="Negishi M."/>
            <person name="Ohta I."/>
            <person name="Ono N."/>
            <person name="Saji S."/>
            <person name="Sakai K."/>
            <person name="Shibata M."/>
            <person name="Shimokawa T."/>
            <person name="Shomura A."/>
            <person name="Song J."/>
            <person name="Takazaki Y."/>
            <person name="Terasawa K."/>
            <person name="Tsuji K."/>
            <person name="Waki K."/>
            <person name="Yamagata H."/>
            <person name="Yamane H."/>
            <person name="Yoshiki S."/>
            <person name="Yoshihara R."/>
            <person name="Yukawa K."/>
            <person name="Zhong H."/>
            <person name="Iwama H."/>
            <person name="Endo T."/>
            <person name="Ito H."/>
            <person name="Hahn J.H."/>
            <person name="Kim H.I."/>
            <person name="Eun M.Y."/>
            <person name="Yano M."/>
            <person name="Jiang J."/>
            <person name="Gojobori T."/>
        </authorList>
    </citation>
    <scope>NUCLEOTIDE SEQUENCE [LARGE SCALE GENOMIC DNA]</scope>
</reference>
<feature type="region of interest" description="Disordered" evidence="1">
    <location>
        <begin position="51"/>
        <end position="89"/>
    </location>
</feature>
<organism evidence="2">
    <name type="scientific">Oryza sativa subsp. japonica</name>
    <name type="common">Rice</name>
    <dbReference type="NCBI Taxonomy" id="39947"/>
    <lineage>
        <taxon>Eukaryota</taxon>
        <taxon>Viridiplantae</taxon>
        <taxon>Streptophyta</taxon>
        <taxon>Embryophyta</taxon>
        <taxon>Tracheophyta</taxon>
        <taxon>Spermatophyta</taxon>
        <taxon>Magnoliopsida</taxon>
        <taxon>Liliopsida</taxon>
        <taxon>Poales</taxon>
        <taxon>Poaceae</taxon>
        <taxon>BOP clade</taxon>
        <taxon>Oryzoideae</taxon>
        <taxon>Oryzeae</taxon>
        <taxon>Oryzinae</taxon>
        <taxon>Oryza</taxon>
        <taxon>Oryza sativa</taxon>
    </lineage>
</organism>
<protein>
    <submittedName>
        <fullName evidence="2">Uncharacterized protein</fullName>
    </submittedName>
</protein>
<gene>
    <name evidence="2" type="primary">B1150F11.22</name>
</gene>
<feature type="compositionally biased region" description="Basic residues" evidence="1">
    <location>
        <begin position="24"/>
        <end position="34"/>
    </location>
</feature>
<evidence type="ECO:0000313" key="2">
    <source>
        <dbReference type="EMBL" id="BAD87611.1"/>
    </source>
</evidence>
<evidence type="ECO:0000256" key="1">
    <source>
        <dbReference type="SAM" id="MobiDB-lite"/>
    </source>
</evidence>
<sequence length="139" mass="14702">MTLDPSCRLPLKKKAMVRSAASTPRRKTGAAHGPHRSYAALCGCHVGAAPRAESPRENVKGSHVGRGPGLPPPRDPKAGAAPAIAPGRPPPPTSQLAYIIDAQGYSALSFYETMACRNNYGVAIDMCCLFVGWFGMKEI</sequence>
<dbReference type="EMBL" id="AP003412">
    <property type="protein sequence ID" value="BAD87611.1"/>
    <property type="molecule type" value="Genomic_DNA"/>
</dbReference>